<proteinExistence type="predicted"/>
<dbReference type="Proteomes" id="UP000008063">
    <property type="component" value="Unassembled WGS sequence"/>
</dbReference>
<gene>
    <name evidence="1" type="ORF">SERLA73DRAFT_149211</name>
</gene>
<reference evidence="2" key="1">
    <citation type="journal article" date="2011" name="Science">
        <title>The plant cell wall-decomposing machinery underlies the functional diversity of forest fungi.</title>
        <authorList>
            <person name="Eastwood D.C."/>
            <person name="Floudas D."/>
            <person name="Binder M."/>
            <person name="Majcherczyk A."/>
            <person name="Schneider P."/>
            <person name="Aerts A."/>
            <person name="Asiegbu F.O."/>
            <person name="Baker S.E."/>
            <person name="Barry K."/>
            <person name="Bendiksby M."/>
            <person name="Blumentritt M."/>
            <person name="Coutinho P.M."/>
            <person name="Cullen D."/>
            <person name="de Vries R.P."/>
            <person name="Gathman A."/>
            <person name="Goodell B."/>
            <person name="Henrissat B."/>
            <person name="Ihrmark K."/>
            <person name="Kauserud H."/>
            <person name="Kohler A."/>
            <person name="LaButti K."/>
            <person name="Lapidus A."/>
            <person name="Lavin J.L."/>
            <person name="Lee Y.-H."/>
            <person name="Lindquist E."/>
            <person name="Lilly W."/>
            <person name="Lucas S."/>
            <person name="Morin E."/>
            <person name="Murat C."/>
            <person name="Oguiza J.A."/>
            <person name="Park J."/>
            <person name="Pisabarro A.G."/>
            <person name="Riley R."/>
            <person name="Rosling A."/>
            <person name="Salamov A."/>
            <person name="Schmidt O."/>
            <person name="Schmutz J."/>
            <person name="Skrede I."/>
            <person name="Stenlid J."/>
            <person name="Wiebenga A."/>
            <person name="Xie X."/>
            <person name="Kuees U."/>
            <person name="Hibbett D.S."/>
            <person name="Hoffmeister D."/>
            <person name="Hoegberg N."/>
            <person name="Martin F."/>
            <person name="Grigoriev I.V."/>
            <person name="Watkinson S.C."/>
        </authorList>
    </citation>
    <scope>NUCLEOTIDE SEQUENCE [LARGE SCALE GENOMIC DNA]</scope>
    <source>
        <strain evidence="2">strain S7.3</strain>
    </source>
</reference>
<keyword evidence="2" id="KW-1185">Reference proteome</keyword>
<sequence length="146" mass="15624">MSSFNLALVDKPVLATQGFDLPKSVSLVAQLVCERRGVGAGLEEAGVLVLEEVGVLGLEGRLVLGFRGAAKLANGLVISALHLLWRCGSIISRGIVLKMAPVQDLGHLLGRNEGGIKRKMRAAQVLSDILQRPRKFSNEGVVFQQD</sequence>
<dbReference type="EMBL" id="GL945474">
    <property type="protein sequence ID" value="EGO04864.1"/>
    <property type="molecule type" value="Genomic_DNA"/>
</dbReference>
<protein>
    <submittedName>
        <fullName evidence="1">Uncharacterized protein</fullName>
    </submittedName>
</protein>
<name>F8PGR2_SERL3</name>
<dbReference type="InParanoid" id="F8PGR2"/>
<evidence type="ECO:0000313" key="2">
    <source>
        <dbReference type="Proteomes" id="UP000008063"/>
    </source>
</evidence>
<dbReference type="AlphaFoldDB" id="F8PGR2"/>
<organism evidence="2">
    <name type="scientific">Serpula lacrymans var. lacrymans (strain S7.3)</name>
    <name type="common">Dry rot fungus</name>
    <dbReference type="NCBI Taxonomy" id="936435"/>
    <lineage>
        <taxon>Eukaryota</taxon>
        <taxon>Fungi</taxon>
        <taxon>Dikarya</taxon>
        <taxon>Basidiomycota</taxon>
        <taxon>Agaricomycotina</taxon>
        <taxon>Agaricomycetes</taxon>
        <taxon>Agaricomycetidae</taxon>
        <taxon>Boletales</taxon>
        <taxon>Coniophorineae</taxon>
        <taxon>Serpulaceae</taxon>
        <taxon>Serpula</taxon>
    </lineage>
</organism>
<dbReference type="HOGENOM" id="CLU_1778589_0_0_1"/>
<evidence type="ECO:0000313" key="1">
    <source>
        <dbReference type="EMBL" id="EGO04864.1"/>
    </source>
</evidence>
<accession>F8PGR2</accession>